<dbReference type="PROSITE" id="PS50011">
    <property type="entry name" value="PROTEIN_KINASE_DOM"/>
    <property type="match status" value="1"/>
</dbReference>
<dbReference type="PANTHER" id="PTHR15440:SF0">
    <property type="entry name" value="PROTEIN XRP2"/>
    <property type="match status" value="1"/>
</dbReference>
<feature type="region of interest" description="Disordered" evidence="3">
    <location>
        <begin position="1759"/>
        <end position="1778"/>
    </location>
</feature>
<feature type="domain" description="C-CAP/cofactor C-like" evidence="5">
    <location>
        <begin position="1181"/>
        <end position="1317"/>
    </location>
</feature>
<dbReference type="Gene3D" id="2.160.20.70">
    <property type="match status" value="3"/>
</dbReference>
<dbReference type="Pfam" id="PF07986">
    <property type="entry name" value="TBCC"/>
    <property type="match status" value="3"/>
</dbReference>
<sequence>MDFDDPSSSDESSVRAPSPVPAANGPPPPHLRPDVAALPGPRGRRNGHEVQSFVFDDDDDEHDSDDGDSKEVMGRAPQPAAHNALEEPLHHQLVAADDEMRPMARHGCDALGRVGRLGRLTEETDVQDGFEEEDESKDIVTSGAGVPVSIEDEREWDSVLGPMALVDTTLLTRFYTGSSTTCEESEVGLEESVNVTETMVKVLSLFSAIPAEPGGDAAGEPRQVALDTLHRLASHMQDMQRTLTEAGLTIDSQLKLQSQQNSDGEIEADTATDQSGVDLRKVVCRGVHSVHVDSACRLMGVIDIDACAVSLSDVIAFSSLPFSQSELVAILNSIVRKVGALHDAGLVHGCLHGGNVLCCTDDGRTALAGACGIMSNPLLPADASFISPRLASALQPFVQLVWNRSEQLHAETLPWASDPLFHTTVLERYGCTGKSELRAQVSDDIYAIGILAVSCLLGVPPFHSATLKEVVETLAPYYRDAHDGGEAILLGNLLASDYALQRFGIAGYTEEFVATAKDFVETCLRAASSPAAAAHVVTSDLLTHSFFADINASATPTRNDGGVSMDESEMDAAALVDRTVHCLLYPIFTVMECVEKDCGSIPLLPRLLRNSIFATRWEALQRSKLHPHGDEAACGKDAVRVLWPYLASRENSYWDESNLHESSKADKEGQSEENAVRSLLYRSLVPPCVSVSQKTADCHAATLASVVASKGVRIDTEAHALVFSGKADDHLVLYRDELPTEYSSSVDTLILQELEDCVVQILLSFRFVVLLNLRRCKLFLGPCYYLYCENVSDCAPVVVASAHVLLRDVTVVEFHCGGCPSPRNYEDVPISSDVVFLPYTVAYAGLTADFAAVSLPQEHVSVMAPRVEITDSAPSASRKFKLCNPLRGGFDYPYSHALTAFGTRLLHENDCISDMFLFFSEVAGKAVRIAQIHGGHDAALGDLAAAAPALSSRPSLRHSQDEGSVGAEASGTAAEGNNSNCPIIFIMDFVGDCIIEDCSHCTVFIVGSSESVSVRHCSELRLFLMAKEVLFEYCNHVEAHLFVTEYLLVDHCYQMDLSPLVLEAPRLEEVIASIVDGCTDEALHQRLEKALRQKDERALNVLRRFEAGANEIDMEECVDVRISSRSEEVILVDFVPTGAQLSKFFYEASHASSRGKHWVMVPFLEKTWARGEASTRGRGIPPVRLHDLVNASILRLPGSLNLRAAGDEASPLVDVILERFSLGVVHLTEAIRTLIIRRCTGPLDIVVCAATRVIMESCEQVTLQTACGAFTARNCQACHIALHVNTPPQYENCTFMQASTLNITSKDFEGYLTRAGVELDLNLFDNPAVRSSDDEWEVLSPDKLLESNSVDSVEMARFVLHSPVTLVPPLPATCLGVEDASFIDVLEDRVNHEKATRPCYGESIVAALSFLSSRQAAQVSAAAAAAAASKSVPREELRFARSLSPLPPMLGTGQAQERHVAPPVERGVENAKEGPTEYMEESSAPSVSNPTSELPQSPAHSPEVSGTHTVHRDDEPRSGGSSSSGSSGSEANNVPMDDDAHIDDETAEVVGTVVAAPHDGHAADGDGDGDGDDDDDDPATVRKLGETRARRGDAEPQFPTEAKGVSCDASSPPETLADGRLSGDEEESALDLVTYRSFPGEVSIVDDRMSATDPAATTPRREGGESAGERSPAAVPPAHGSKAAAAAQLANSPPCLTLPVEAKVDEGGKSGGGDTNAKTTSTPQQALVGDATSVRGFILEVHPSEEEAVRAALAMVAASRDAAASARRTSGSSTEELQRRVAEALRRLQKLSS</sequence>
<dbReference type="EMBL" id="MKKU01000087">
    <property type="protein sequence ID" value="RNF25356.1"/>
    <property type="molecule type" value="Genomic_DNA"/>
</dbReference>
<evidence type="ECO:0000259" key="5">
    <source>
        <dbReference type="PROSITE" id="PS51329"/>
    </source>
</evidence>
<dbReference type="InterPro" id="IPR017901">
    <property type="entry name" value="C-CAP_CF_C-like"/>
</dbReference>
<dbReference type="SMART" id="SM00673">
    <property type="entry name" value="CARP"/>
    <property type="match status" value="3"/>
</dbReference>
<feature type="compositionally biased region" description="Acidic residues" evidence="3">
    <location>
        <begin position="55"/>
        <end position="66"/>
    </location>
</feature>
<dbReference type="GO" id="GO:0005096">
    <property type="term" value="F:GTPase activator activity"/>
    <property type="evidence" value="ECO:0007669"/>
    <property type="project" value="InterPro"/>
</dbReference>
<dbReference type="SUPFAM" id="SSF56112">
    <property type="entry name" value="Protein kinase-like (PK-like)"/>
    <property type="match status" value="1"/>
</dbReference>
<evidence type="ECO:0000256" key="3">
    <source>
        <dbReference type="SAM" id="MobiDB-lite"/>
    </source>
</evidence>
<feature type="region of interest" description="Disordered" evidence="3">
    <location>
        <begin position="953"/>
        <end position="974"/>
    </location>
</feature>
<feature type="compositionally biased region" description="Pro residues" evidence="3">
    <location>
        <begin position="18"/>
        <end position="30"/>
    </location>
</feature>
<evidence type="ECO:0000313" key="6">
    <source>
        <dbReference type="EMBL" id="RNF25356.1"/>
    </source>
</evidence>
<feature type="compositionally biased region" description="Acidic residues" evidence="3">
    <location>
        <begin position="1536"/>
        <end position="1547"/>
    </location>
</feature>
<protein>
    <submittedName>
        <fullName evidence="6">Transferase</fullName>
        <ecNumber evidence="6">2.7.-.-</ecNumber>
    </submittedName>
</protein>
<dbReference type="GO" id="GO:0004672">
    <property type="term" value="F:protein kinase activity"/>
    <property type="evidence" value="ECO:0007669"/>
    <property type="project" value="InterPro"/>
</dbReference>
<dbReference type="InterPro" id="IPR006599">
    <property type="entry name" value="CARP_motif"/>
</dbReference>
<comment type="caution">
    <text evidence="6">The sequence shown here is derived from an EMBL/GenBank/DDBJ whole genome shotgun (WGS) entry which is preliminary data.</text>
</comment>
<dbReference type="InterPro" id="IPR000719">
    <property type="entry name" value="Prot_kinase_dom"/>
</dbReference>
<feature type="domain" description="C-CAP/cofactor C-like" evidence="5">
    <location>
        <begin position="708"/>
        <end position="855"/>
    </location>
</feature>
<dbReference type="InterPro" id="IPR016098">
    <property type="entry name" value="CAP/MinC_C"/>
</dbReference>
<evidence type="ECO:0000256" key="1">
    <source>
        <dbReference type="ARBA" id="ARBA00008848"/>
    </source>
</evidence>
<keyword evidence="7" id="KW-1185">Reference proteome</keyword>
<evidence type="ECO:0000259" key="4">
    <source>
        <dbReference type="PROSITE" id="PS50011"/>
    </source>
</evidence>
<gene>
    <name evidence="6" type="ORF">Tco025E_02239</name>
</gene>
<feature type="region of interest" description="Disordered" evidence="3">
    <location>
        <begin position="1443"/>
        <end position="1730"/>
    </location>
</feature>
<feature type="compositionally biased region" description="Low complexity" evidence="3">
    <location>
        <begin position="1676"/>
        <end position="1694"/>
    </location>
</feature>
<accession>A0A422Q5W0</accession>
<feature type="domain" description="Protein kinase" evidence="4">
    <location>
        <begin position="181"/>
        <end position="547"/>
    </location>
</feature>
<dbReference type="GO" id="GO:1990075">
    <property type="term" value="C:periciliary membrane compartment"/>
    <property type="evidence" value="ECO:0007669"/>
    <property type="project" value="TreeGrafter"/>
</dbReference>
<feature type="region of interest" description="Disordered" evidence="3">
    <location>
        <begin position="1"/>
        <end position="87"/>
    </location>
</feature>
<feature type="compositionally biased region" description="Basic and acidic residues" evidence="3">
    <location>
        <begin position="1659"/>
        <end position="1668"/>
    </location>
</feature>
<dbReference type="Gene3D" id="1.10.510.10">
    <property type="entry name" value="Transferase(Phosphotransferase) domain 1"/>
    <property type="match status" value="1"/>
</dbReference>
<feature type="compositionally biased region" description="Basic and acidic residues" evidence="3">
    <location>
        <begin position="1579"/>
        <end position="1594"/>
    </location>
</feature>
<dbReference type="PANTHER" id="PTHR15440">
    <property type="entry name" value="XRP2 PROTEIN"/>
    <property type="match status" value="1"/>
</dbReference>
<feature type="compositionally biased region" description="Low complexity" evidence="3">
    <location>
        <begin position="1548"/>
        <end position="1557"/>
    </location>
</feature>
<comment type="similarity">
    <text evidence="1">Belongs to the TBCC family.</text>
</comment>
<feature type="domain" description="C-CAP/cofactor C-like" evidence="5">
    <location>
        <begin position="954"/>
        <end position="1093"/>
    </location>
</feature>
<dbReference type="InterPro" id="IPR039093">
    <property type="entry name" value="XRP2"/>
</dbReference>
<proteinExistence type="inferred from homology"/>
<keyword evidence="2" id="KW-0547">Nucleotide-binding</keyword>
<evidence type="ECO:0000256" key="2">
    <source>
        <dbReference type="ARBA" id="ARBA00022741"/>
    </source>
</evidence>
<organism evidence="6 7">
    <name type="scientific">Trypanosoma conorhini</name>
    <dbReference type="NCBI Taxonomy" id="83891"/>
    <lineage>
        <taxon>Eukaryota</taxon>
        <taxon>Discoba</taxon>
        <taxon>Euglenozoa</taxon>
        <taxon>Kinetoplastea</taxon>
        <taxon>Metakinetoplastina</taxon>
        <taxon>Trypanosomatida</taxon>
        <taxon>Trypanosomatidae</taxon>
        <taxon>Trypanosoma</taxon>
    </lineage>
</organism>
<name>A0A422Q5W0_9TRYP</name>
<dbReference type="PROSITE" id="PS51329">
    <property type="entry name" value="C_CAP_COFACTOR_C"/>
    <property type="match status" value="3"/>
</dbReference>
<dbReference type="Proteomes" id="UP000284403">
    <property type="component" value="Unassembled WGS sequence"/>
</dbReference>
<dbReference type="RefSeq" id="XP_029230717.1">
    <property type="nucleotide sequence ID" value="XM_029369168.1"/>
</dbReference>
<feature type="compositionally biased region" description="Acidic residues" evidence="3">
    <location>
        <begin position="1565"/>
        <end position="1578"/>
    </location>
</feature>
<dbReference type="EC" id="2.7.-.-" evidence="6"/>
<evidence type="ECO:0000313" key="7">
    <source>
        <dbReference type="Proteomes" id="UP000284403"/>
    </source>
</evidence>
<feature type="compositionally biased region" description="Polar residues" evidence="3">
    <location>
        <begin position="1483"/>
        <end position="1508"/>
    </location>
</feature>
<dbReference type="OrthoDB" id="266740at2759"/>
<dbReference type="InterPro" id="IPR011009">
    <property type="entry name" value="Kinase-like_dom_sf"/>
</dbReference>
<feature type="compositionally biased region" description="Low complexity" evidence="3">
    <location>
        <begin position="1759"/>
        <end position="1775"/>
    </location>
</feature>
<keyword evidence="6" id="KW-0808">Transferase</keyword>
<dbReference type="GO" id="GO:0005929">
    <property type="term" value="C:cilium"/>
    <property type="evidence" value="ECO:0007669"/>
    <property type="project" value="TreeGrafter"/>
</dbReference>
<feature type="compositionally biased region" description="Low complexity" evidence="3">
    <location>
        <begin position="1518"/>
        <end position="1529"/>
    </location>
</feature>
<dbReference type="GO" id="GO:0005524">
    <property type="term" value="F:ATP binding"/>
    <property type="evidence" value="ECO:0007669"/>
    <property type="project" value="InterPro"/>
</dbReference>
<dbReference type="GO" id="GO:0006892">
    <property type="term" value="P:post-Golgi vesicle-mediated transport"/>
    <property type="evidence" value="ECO:0007669"/>
    <property type="project" value="TreeGrafter"/>
</dbReference>
<feature type="compositionally biased region" description="Polar residues" evidence="3">
    <location>
        <begin position="1716"/>
        <end position="1725"/>
    </location>
</feature>
<reference evidence="6 7" key="1">
    <citation type="journal article" date="2018" name="BMC Genomics">
        <title>Genomic comparison of Trypanosoma conorhini and Trypanosoma rangeli to Trypanosoma cruzi strains of high and low virulence.</title>
        <authorList>
            <person name="Bradwell K.R."/>
            <person name="Koparde V.N."/>
            <person name="Matveyev A.V."/>
            <person name="Serrano M.G."/>
            <person name="Alves J.M."/>
            <person name="Parikh H."/>
            <person name="Huang B."/>
            <person name="Lee V."/>
            <person name="Espinosa-Alvarez O."/>
            <person name="Ortiz P.A."/>
            <person name="Costa-Martins A.G."/>
            <person name="Teixeira M.M."/>
            <person name="Buck G.A."/>
        </authorList>
    </citation>
    <scope>NUCLEOTIDE SEQUENCE [LARGE SCALE GENOMIC DNA]</scope>
    <source>
        <strain evidence="6 7">025E</strain>
    </source>
</reference>
<dbReference type="GeneID" id="40315850"/>
<dbReference type="InterPro" id="IPR012945">
    <property type="entry name" value="Tubulin-bd_cofactor_C_dom"/>
</dbReference>
<feature type="compositionally biased region" description="Basic and acidic residues" evidence="3">
    <location>
        <begin position="1456"/>
        <end position="1475"/>
    </location>
</feature>